<dbReference type="Proteomes" id="UP000198862">
    <property type="component" value="Unassembled WGS sequence"/>
</dbReference>
<keyword evidence="1" id="KW-0472">Membrane</keyword>
<dbReference type="AlphaFoldDB" id="A0A1I1I733"/>
<evidence type="ECO:0000313" key="2">
    <source>
        <dbReference type="EMBL" id="SFC31845.1"/>
    </source>
</evidence>
<evidence type="ECO:0000256" key="1">
    <source>
        <dbReference type="SAM" id="Phobius"/>
    </source>
</evidence>
<reference evidence="2 3" key="1">
    <citation type="submission" date="2016-10" db="EMBL/GenBank/DDBJ databases">
        <authorList>
            <person name="de Groot N.N."/>
        </authorList>
    </citation>
    <scope>NUCLEOTIDE SEQUENCE [LARGE SCALE GENOMIC DNA]</scope>
    <source>
        <strain evidence="2 3">DSM 6059</strain>
    </source>
</reference>
<sequence length="103" mass="12103">MKKYTDKMALNWEKMSSNGLLKYQIKMTLLFVGSWLLGLLPLTYLGHIGSDLEPHTLHQWIDWLIVEASPIVLIWLVIGPYVAKQMWYKKESAYDKHLKKENL</sequence>
<proteinExistence type="predicted"/>
<organism evidence="2 3">
    <name type="scientific">Pseudoalteromonas denitrificans DSM 6059</name>
    <dbReference type="NCBI Taxonomy" id="1123010"/>
    <lineage>
        <taxon>Bacteria</taxon>
        <taxon>Pseudomonadati</taxon>
        <taxon>Pseudomonadota</taxon>
        <taxon>Gammaproteobacteria</taxon>
        <taxon>Alteromonadales</taxon>
        <taxon>Pseudoalteromonadaceae</taxon>
        <taxon>Pseudoalteromonas</taxon>
    </lineage>
</organism>
<name>A0A1I1I733_9GAMM</name>
<dbReference type="EMBL" id="FOLO01000007">
    <property type="protein sequence ID" value="SFC31845.1"/>
    <property type="molecule type" value="Genomic_DNA"/>
</dbReference>
<dbReference type="RefSeq" id="WP_091982229.1">
    <property type="nucleotide sequence ID" value="NZ_FOLO01000007.1"/>
</dbReference>
<keyword evidence="1" id="KW-0812">Transmembrane</keyword>
<feature type="transmembrane region" description="Helical" evidence="1">
    <location>
        <begin position="61"/>
        <end position="83"/>
    </location>
</feature>
<gene>
    <name evidence="2" type="ORF">SAMN02745724_01403</name>
</gene>
<evidence type="ECO:0000313" key="3">
    <source>
        <dbReference type="Proteomes" id="UP000198862"/>
    </source>
</evidence>
<accession>A0A1I1I733</accession>
<keyword evidence="1" id="KW-1133">Transmembrane helix</keyword>
<protein>
    <submittedName>
        <fullName evidence="2">Uncharacterized protein</fullName>
    </submittedName>
</protein>
<keyword evidence="3" id="KW-1185">Reference proteome</keyword>